<evidence type="ECO:0000313" key="8">
    <source>
        <dbReference type="Proteomes" id="UP000681425"/>
    </source>
</evidence>
<evidence type="ECO:0000256" key="5">
    <source>
        <dbReference type="ARBA" id="ARBA00023002"/>
    </source>
</evidence>
<dbReference type="Gene3D" id="3.20.20.70">
    <property type="entry name" value="Aldolase class I"/>
    <property type="match status" value="1"/>
</dbReference>
<dbReference type="Proteomes" id="UP000681425">
    <property type="component" value="Chromosome"/>
</dbReference>
<dbReference type="KEGG" id="spph:KFK14_04465"/>
<keyword evidence="4" id="KW-0521">NADP</keyword>
<keyword evidence="8" id="KW-1185">Reference proteome</keyword>
<evidence type="ECO:0000313" key="7">
    <source>
        <dbReference type="EMBL" id="QUT06701.1"/>
    </source>
</evidence>
<organism evidence="7 8">
    <name type="scientific">Sphingobium phenoxybenzoativorans</name>
    <dbReference type="NCBI Taxonomy" id="1592790"/>
    <lineage>
        <taxon>Bacteria</taxon>
        <taxon>Pseudomonadati</taxon>
        <taxon>Pseudomonadota</taxon>
        <taxon>Alphaproteobacteria</taxon>
        <taxon>Sphingomonadales</taxon>
        <taxon>Sphingomonadaceae</taxon>
        <taxon>Sphingobium</taxon>
    </lineage>
</organism>
<dbReference type="RefSeq" id="WP_212610016.1">
    <property type="nucleotide sequence ID" value="NZ_CP073910.1"/>
</dbReference>
<dbReference type="PANTHER" id="PTHR43303:SF4">
    <property type="entry name" value="NADPH DEHYDROGENASE C23G7.10C-RELATED"/>
    <property type="match status" value="1"/>
</dbReference>
<dbReference type="SUPFAM" id="SSF51395">
    <property type="entry name" value="FMN-linked oxidoreductases"/>
    <property type="match status" value="1"/>
</dbReference>
<protein>
    <submittedName>
        <fullName evidence="7">12-oxophytodienoate reductase</fullName>
    </submittedName>
</protein>
<name>A0A975Q2I0_9SPHN</name>
<dbReference type="GO" id="GO:0050661">
    <property type="term" value="F:NADP binding"/>
    <property type="evidence" value="ECO:0007669"/>
    <property type="project" value="InterPro"/>
</dbReference>
<evidence type="ECO:0000256" key="1">
    <source>
        <dbReference type="ARBA" id="ARBA00001917"/>
    </source>
</evidence>
<dbReference type="Pfam" id="PF00724">
    <property type="entry name" value="Oxidored_FMN"/>
    <property type="match status" value="1"/>
</dbReference>
<dbReference type="GO" id="GO:0003959">
    <property type="term" value="F:NADPH dehydrogenase activity"/>
    <property type="evidence" value="ECO:0007669"/>
    <property type="project" value="InterPro"/>
</dbReference>
<dbReference type="PANTHER" id="PTHR43303">
    <property type="entry name" value="NADPH DEHYDROGENASE C23G7.10C-RELATED"/>
    <property type="match status" value="1"/>
</dbReference>
<evidence type="ECO:0000256" key="4">
    <source>
        <dbReference type="ARBA" id="ARBA00022857"/>
    </source>
</evidence>
<dbReference type="GO" id="GO:0010181">
    <property type="term" value="F:FMN binding"/>
    <property type="evidence" value="ECO:0007669"/>
    <property type="project" value="InterPro"/>
</dbReference>
<evidence type="ECO:0000256" key="3">
    <source>
        <dbReference type="ARBA" id="ARBA00022643"/>
    </source>
</evidence>
<dbReference type="InterPro" id="IPR044152">
    <property type="entry name" value="YqjM-like"/>
</dbReference>
<reference evidence="7" key="1">
    <citation type="submission" date="2021-04" db="EMBL/GenBank/DDBJ databases">
        <title>Isolation of p-tert-butylphenol degrading bacteria Sphingobium phenoxybenzoativorans Tas13 from active sludge.</title>
        <authorList>
            <person name="Li Y."/>
        </authorList>
    </citation>
    <scope>NUCLEOTIDE SEQUENCE</scope>
    <source>
        <strain evidence="7">Tas13</strain>
    </source>
</reference>
<dbReference type="InterPro" id="IPR013785">
    <property type="entry name" value="Aldolase_TIM"/>
</dbReference>
<comment type="cofactor">
    <cofactor evidence="1">
        <name>FMN</name>
        <dbReference type="ChEBI" id="CHEBI:58210"/>
    </cofactor>
</comment>
<dbReference type="AlphaFoldDB" id="A0A975Q2I0"/>
<evidence type="ECO:0000259" key="6">
    <source>
        <dbReference type="Pfam" id="PF00724"/>
    </source>
</evidence>
<keyword evidence="2" id="KW-0285">Flavoprotein</keyword>
<dbReference type="InterPro" id="IPR001155">
    <property type="entry name" value="OxRdtase_FMN_N"/>
</dbReference>
<accession>A0A975Q2I0</accession>
<gene>
    <name evidence="7" type="ORF">KFK14_04465</name>
</gene>
<proteinExistence type="predicted"/>
<dbReference type="EMBL" id="CP073910">
    <property type="protein sequence ID" value="QUT06701.1"/>
    <property type="molecule type" value="Genomic_DNA"/>
</dbReference>
<keyword evidence="5" id="KW-0560">Oxidoreductase</keyword>
<evidence type="ECO:0000256" key="2">
    <source>
        <dbReference type="ARBA" id="ARBA00022630"/>
    </source>
</evidence>
<sequence>MSSVAEGEVSIEPLFTPFECGSLRLSNRFVMSPMTREMSPGNLLGDGAAAYYARRIAGGCAMVVTEGSAIAHPVSHASSRVPNFYGDSLPRWKGVAEEVHAKGGAIFAQLWHTGLYRGREDTLNPQEPSIAASILGEDDGSVRAMTTRDIEDVVDAYAASAAHAYEIGFDGVEIHGAHGYLPDQFFWPPMNKRTDDYGGSIENRVRFAVEVIAEMRRRTAPDFPIMLRFSQWKGAKYDAQVARTPQELEAWLTPLADAGVDIFDASTRRFWLPEFEGSDMNLAGWAKKVTGKASMTVGSVGLESPLEVSKIGEMNGADVSTANLRRLVEMFDRGDFDLVALGRIVLTNPDWPSLVRAGRFDAIRPYDAAAVAERLECAAQSAIV</sequence>
<keyword evidence="3" id="KW-0288">FMN</keyword>
<feature type="domain" description="NADH:flavin oxidoreductase/NADH oxidase N-terminal" evidence="6">
    <location>
        <begin position="14"/>
        <end position="359"/>
    </location>
</feature>